<dbReference type="AlphaFoldDB" id="C0NQY9"/>
<dbReference type="EMBL" id="GG663369">
    <property type="protein sequence ID" value="EEH06103.1"/>
    <property type="molecule type" value="Genomic_DNA"/>
</dbReference>
<gene>
    <name evidence="1" type="ORF">HCBG_05419</name>
</gene>
<sequence length="106" mass="12059">MLDLTQCRVPSIFAYMLHHSTWKALYPTKSSYDFASSSGTWGNSSLPNPLNNPLTIEFKIWESQDSGTISRGWQMGLGFSSNVKGKLFTNAYAYVYDQMREVEGRF</sequence>
<accession>C0NQY9</accession>
<dbReference type="GeneID" id="69038435"/>
<dbReference type="HOGENOM" id="CLU_2222467_0_0_1"/>
<organism evidence="1 2">
    <name type="scientific">Ajellomyces capsulatus (strain G186AR / H82 / ATCC MYA-2454 / RMSCC 2432)</name>
    <name type="common">Darling's disease fungus</name>
    <name type="synonym">Histoplasma capsulatum</name>
    <dbReference type="NCBI Taxonomy" id="447093"/>
    <lineage>
        <taxon>Eukaryota</taxon>
        <taxon>Fungi</taxon>
        <taxon>Dikarya</taxon>
        <taxon>Ascomycota</taxon>
        <taxon>Pezizomycotina</taxon>
        <taxon>Eurotiomycetes</taxon>
        <taxon>Eurotiomycetidae</taxon>
        <taxon>Onygenales</taxon>
        <taxon>Ajellomycetaceae</taxon>
        <taxon>Histoplasma</taxon>
    </lineage>
</organism>
<protein>
    <submittedName>
        <fullName evidence="1">Uncharacterized protein</fullName>
    </submittedName>
</protein>
<dbReference type="RefSeq" id="XP_045286584.1">
    <property type="nucleotide sequence ID" value="XM_045432468.1"/>
</dbReference>
<dbReference type="InParanoid" id="C0NQY9"/>
<keyword evidence="2" id="KW-1185">Reference proteome</keyword>
<reference evidence="1" key="1">
    <citation type="submission" date="2009-02" db="EMBL/GenBank/DDBJ databases">
        <title>The Genome Sequence of Ajellomyces capsulatus strain G186AR.</title>
        <authorList>
            <consortium name="The Broad Institute Genome Sequencing Platform"/>
            <person name="Champion M."/>
            <person name="Cuomo C."/>
            <person name="Ma L.-J."/>
            <person name="Henn M.R."/>
            <person name="Sil A."/>
            <person name="Goldman B."/>
            <person name="Young S.K."/>
            <person name="Kodira C.D."/>
            <person name="Zeng Q."/>
            <person name="Koehrsen M."/>
            <person name="Alvarado L."/>
            <person name="Berlin A."/>
            <person name="Borenstein D."/>
            <person name="Chen Z."/>
            <person name="Engels R."/>
            <person name="Freedman E."/>
            <person name="Gellesch M."/>
            <person name="Goldberg J."/>
            <person name="Griggs A."/>
            <person name="Gujja S."/>
            <person name="Heiman D."/>
            <person name="Hepburn T."/>
            <person name="Howarth C."/>
            <person name="Jen D."/>
            <person name="Larson L."/>
            <person name="Lewis B."/>
            <person name="Mehta T."/>
            <person name="Park D."/>
            <person name="Pearson M."/>
            <person name="Roberts A."/>
            <person name="Saif S."/>
            <person name="Shea T."/>
            <person name="Shenoy N."/>
            <person name="Sisk P."/>
            <person name="Stolte C."/>
            <person name="Sykes S."/>
            <person name="Walk T."/>
            <person name="White J."/>
            <person name="Yandava C."/>
            <person name="Klein B."/>
            <person name="McEwen J.G."/>
            <person name="Puccia R."/>
            <person name="Goldman G.H."/>
            <person name="Felipe M.S."/>
            <person name="Nino-Vega G."/>
            <person name="San-Blas G."/>
            <person name="Taylor J."/>
            <person name="Mendoza L."/>
            <person name="Galagan J."/>
            <person name="Nusbaum C."/>
            <person name="Birren B."/>
        </authorList>
    </citation>
    <scope>NUCLEOTIDE SEQUENCE</scope>
    <source>
        <strain evidence="1">G186AR</strain>
    </source>
</reference>
<evidence type="ECO:0000313" key="2">
    <source>
        <dbReference type="Proteomes" id="UP000001631"/>
    </source>
</evidence>
<evidence type="ECO:0000313" key="1">
    <source>
        <dbReference type="EMBL" id="EEH06103.1"/>
    </source>
</evidence>
<name>C0NQY9_AJECG</name>
<dbReference type="Proteomes" id="UP000001631">
    <property type="component" value="Unassembled WGS sequence"/>
</dbReference>
<proteinExistence type="predicted"/>